<dbReference type="RefSeq" id="XP_019026370.1">
    <property type="nucleotide sequence ID" value="XM_019168280.1"/>
</dbReference>
<protein>
    <recommendedName>
        <fullName evidence="9">Branched-chain amino acid aminotransferase</fullName>
    </recommendedName>
</protein>
<reference evidence="7 8" key="2">
    <citation type="journal article" date="2014" name="J. Gen. Appl. Microbiol.">
        <title>The early diverging ascomycetous budding yeast Saitoella complicata has three histone deacetylases belonging to the Clr6, Hos2, and Rpd3 lineages.</title>
        <authorList>
            <person name="Nishida H."/>
            <person name="Matsumoto T."/>
            <person name="Kondo S."/>
            <person name="Hamamoto M."/>
            <person name="Yoshikawa H."/>
        </authorList>
    </citation>
    <scope>NUCLEOTIDE SEQUENCE [LARGE SCALE GENOMIC DNA]</scope>
    <source>
        <strain evidence="7 8">NRRL Y-17804</strain>
    </source>
</reference>
<dbReference type="InterPro" id="IPR043132">
    <property type="entry name" value="BCAT-like_C"/>
</dbReference>
<evidence type="ECO:0000256" key="3">
    <source>
        <dbReference type="ARBA" id="ARBA00022576"/>
    </source>
</evidence>
<dbReference type="OMA" id="VGMNAAY"/>
<evidence type="ECO:0000256" key="6">
    <source>
        <dbReference type="PIRSR" id="PIRSR006468-1"/>
    </source>
</evidence>
<keyword evidence="5" id="KW-0663">Pyridoxal phosphate</keyword>
<name>A0A0E9NB39_SAICN</name>
<keyword evidence="3" id="KW-0032">Aminotransferase</keyword>
<dbReference type="InterPro" id="IPR005786">
    <property type="entry name" value="B_amino_transII"/>
</dbReference>
<dbReference type="NCBIfam" id="NF009897">
    <property type="entry name" value="PRK13357.1"/>
    <property type="match status" value="1"/>
</dbReference>
<dbReference type="InterPro" id="IPR033939">
    <property type="entry name" value="BCAT_family"/>
</dbReference>
<dbReference type="AlphaFoldDB" id="A0A0E9NB39"/>
<dbReference type="GO" id="GO:0009081">
    <property type="term" value="P:branched-chain amino acid metabolic process"/>
    <property type="evidence" value="ECO:0007669"/>
    <property type="project" value="InterPro"/>
</dbReference>
<dbReference type="NCBIfam" id="TIGR01123">
    <property type="entry name" value="ilvE_II"/>
    <property type="match status" value="1"/>
</dbReference>
<dbReference type="PANTHER" id="PTHR42825:SF2">
    <property type="entry name" value="BRANCHED-CHAIN-AMINO-ACID AMINOTRANSFERASE 3, CHLOROPLASTIC-RELATED"/>
    <property type="match status" value="1"/>
</dbReference>
<dbReference type="SUPFAM" id="SSF56752">
    <property type="entry name" value="D-aminoacid aminotransferase-like PLP-dependent enzymes"/>
    <property type="match status" value="1"/>
</dbReference>
<gene>
    <name evidence="7" type="ORF">G7K_1304-t1</name>
</gene>
<comment type="cofactor">
    <cofactor evidence="1">
        <name>pyridoxal 5'-phosphate</name>
        <dbReference type="ChEBI" id="CHEBI:597326"/>
    </cofactor>
</comment>
<dbReference type="PIRSF" id="PIRSF006468">
    <property type="entry name" value="BCAT1"/>
    <property type="match status" value="1"/>
</dbReference>
<dbReference type="Gene3D" id="3.20.10.10">
    <property type="entry name" value="D-amino Acid Aminotransferase, subunit A, domain 2"/>
    <property type="match status" value="1"/>
</dbReference>
<dbReference type="Pfam" id="PF01063">
    <property type="entry name" value="Aminotran_4"/>
    <property type="match status" value="1"/>
</dbReference>
<accession>A0A0E9NB39</accession>
<dbReference type="OrthoDB" id="409992at2759"/>
<sequence>MATPQASPSFDWKSLGFGITPVNGHAAITWKDGQWSAPAFITDPYMKLHVGGTALNYGQSCFEGLKAFRMRDGNIRVFRPQENAARMQISADTIMAPRVPEDLFLECVRLCVAENAEFVPPYGMGASMYLRPLLFGSGEELALHPPMEFTFLIWATPVAALYTSLRPVDALVIEDFDRAAPRGSGSSKLAGNYAPVFRHAAAAKKEGYEITLHLDSQTRTRIDEFSTSNFVAIQYSGDKTTFVVPDSPSILKSVTTKSLVDLASSFGWEVVRRPVLWTEVVSGAFDEVAACGTAAVCTQVGSITRKSTNEKVQIGNGEAGKGFTKLVMAYRALQNGDVEPAEIPAQCTEWLWPASGVMGAN</sequence>
<dbReference type="GO" id="GO:0004084">
    <property type="term" value="F:branched-chain-amino-acid transaminase activity"/>
    <property type="evidence" value="ECO:0007669"/>
    <property type="project" value="InterPro"/>
</dbReference>
<dbReference type="Gene3D" id="3.30.470.10">
    <property type="match status" value="1"/>
</dbReference>
<dbReference type="EMBL" id="BACD03000007">
    <property type="protein sequence ID" value="GAO47092.1"/>
    <property type="molecule type" value="Genomic_DNA"/>
</dbReference>
<dbReference type="InterPro" id="IPR001544">
    <property type="entry name" value="Aminotrans_IV"/>
</dbReference>
<reference evidence="7 8" key="3">
    <citation type="journal article" date="2015" name="Genome Announc.">
        <title>Draft Genome Sequence of the Archiascomycetous Yeast Saitoella complicata.</title>
        <authorList>
            <person name="Yamauchi K."/>
            <person name="Kondo S."/>
            <person name="Hamamoto M."/>
            <person name="Takahashi Y."/>
            <person name="Ogura Y."/>
            <person name="Hayashi T."/>
            <person name="Nishida H."/>
        </authorList>
    </citation>
    <scope>NUCLEOTIDE SEQUENCE [LARGE SCALE GENOMIC DNA]</scope>
    <source>
        <strain evidence="7 8">NRRL Y-17804</strain>
    </source>
</reference>
<dbReference type="FunFam" id="3.30.470.10:FF:000004">
    <property type="entry name" value="Branched-chain-amino-acid aminotransferase"/>
    <property type="match status" value="1"/>
</dbReference>
<keyword evidence="8" id="KW-1185">Reference proteome</keyword>
<proteinExistence type="inferred from homology"/>
<evidence type="ECO:0000256" key="2">
    <source>
        <dbReference type="ARBA" id="ARBA00009320"/>
    </source>
</evidence>
<dbReference type="InterPro" id="IPR043131">
    <property type="entry name" value="BCAT-like_N"/>
</dbReference>
<dbReference type="InterPro" id="IPR036038">
    <property type="entry name" value="Aminotransferase-like"/>
</dbReference>
<reference evidence="7 8" key="1">
    <citation type="journal article" date="2011" name="J. Gen. Appl. Microbiol.">
        <title>Draft genome sequencing of the enigmatic yeast Saitoella complicata.</title>
        <authorList>
            <person name="Nishida H."/>
            <person name="Hamamoto M."/>
            <person name="Sugiyama J."/>
        </authorList>
    </citation>
    <scope>NUCLEOTIDE SEQUENCE [LARGE SCALE GENOMIC DNA]</scope>
    <source>
        <strain evidence="7 8">NRRL Y-17804</strain>
    </source>
</reference>
<dbReference type="CDD" id="cd01557">
    <property type="entry name" value="BCAT_beta_family"/>
    <property type="match status" value="1"/>
</dbReference>
<dbReference type="STRING" id="698492.A0A0E9NB39"/>
<comment type="caution">
    <text evidence="7">The sequence shown here is derived from an EMBL/GenBank/DDBJ whole genome shotgun (WGS) entry which is preliminary data.</text>
</comment>
<keyword evidence="4" id="KW-0808">Transferase</keyword>
<evidence type="ECO:0000313" key="8">
    <source>
        <dbReference type="Proteomes" id="UP000033140"/>
    </source>
</evidence>
<dbReference type="PANTHER" id="PTHR42825">
    <property type="entry name" value="AMINO ACID AMINOTRANSFERASE"/>
    <property type="match status" value="1"/>
</dbReference>
<feature type="modified residue" description="N6-(pyridoxal phosphate)lysine" evidence="6">
    <location>
        <position position="188"/>
    </location>
</feature>
<dbReference type="Proteomes" id="UP000033140">
    <property type="component" value="Unassembled WGS sequence"/>
</dbReference>
<organism evidence="7 8">
    <name type="scientific">Saitoella complicata (strain BCRC 22490 / CBS 7301 / JCM 7358 / NBRC 10748 / NRRL Y-17804)</name>
    <dbReference type="NCBI Taxonomy" id="698492"/>
    <lineage>
        <taxon>Eukaryota</taxon>
        <taxon>Fungi</taxon>
        <taxon>Dikarya</taxon>
        <taxon>Ascomycota</taxon>
        <taxon>Taphrinomycotina</taxon>
        <taxon>Taphrinomycotina incertae sedis</taxon>
        <taxon>Saitoella</taxon>
    </lineage>
</organism>
<evidence type="ECO:0000313" key="7">
    <source>
        <dbReference type="EMBL" id="GAO47092.1"/>
    </source>
</evidence>
<evidence type="ECO:0000256" key="1">
    <source>
        <dbReference type="ARBA" id="ARBA00001933"/>
    </source>
</evidence>
<evidence type="ECO:0008006" key="9">
    <source>
        <dbReference type="Google" id="ProtNLM"/>
    </source>
</evidence>
<comment type="similarity">
    <text evidence="2">Belongs to the class-IV pyridoxal-phosphate-dependent aminotransferase family.</text>
</comment>
<evidence type="ECO:0000256" key="4">
    <source>
        <dbReference type="ARBA" id="ARBA00022679"/>
    </source>
</evidence>
<evidence type="ECO:0000256" key="5">
    <source>
        <dbReference type="ARBA" id="ARBA00022898"/>
    </source>
</evidence>